<reference evidence="9" key="1">
    <citation type="submission" date="2022-03" db="EMBL/GenBank/DDBJ databases">
        <authorList>
            <person name="Legras J.-L."/>
            <person name="Devillers H."/>
            <person name="Grondin C."/>
        </authorList>
    </citation>
    <scope>NUCLEOTIDE SEQUENCE</scope>
    <source>
        <strain evidence="9">CLIB 1423</strain>
    </source>
</reference>
<dbReference type="Gene3D" id="3.30.200.20">
    <property type="entry name" value="Phosphorylase Kinase, domain 1"/>
    <property type="match status" value="1"/>
</dbReference>
<dbReference type="Pfam" id="PF00069">
    <property type="entry name" value="Pkinase"/>
    <property type="match status" value="1"/>
</dbReference>
<keyword evidence="2" id="KW-0597">Phosphoprotein</keyword>
<dbReference type="GO" id="GO:0005524">
    <property type="term" value="F:ATP binding"/>
    <property type="evidence" value="ECO:0007669"/>
    <property type="project" value="UniProtKB-KW"/>
</dbReference>
<dbReference type="InterPro" id="IPR045270">
    <property type="entry name" value="STKc_AGC"/>
</dbReference>
<evidence type="ECO:0000256" key="1">
    <source>
        <dbReference type="ARBA" id="ARBA00022527"/>
    </source>
</evidence>
<evidence type="ECO:0000259" key="7">
    <source>
        <dbReference type="PROSITE" id="PS50011"/>
    </source>
</evidence>
<keyword evidence="4" id="KW-0547">Nucleotide-binding</keyword>
<dbReference type="SUPFAM" id="SSF56112">
    <property type="entry name" value="Protein kinase-like (PK-like)"/>
    <property type="match status" value="1"/>
</dbReference>
<sequence>MADIFAMDGDIPEILEDPPPDRSLNYRVVEDDNIVDYDESEEDDSVVNELPLPIAIRQTRRNSTATSVPSSLDIDLLSKSFVSAASIKNSNSTSIPYKPKLSDFEPIKVLGKGSYGKVLLVREKSTGLLYAQKQMNKLTLIVDEGGIPSSIENENGKGSGSKINTVNYQRTLNERSILEMVSHPNIVKLYYAFQDNNKVYLILEYLSGGELFGHLSQLNYLNETHASYYIAQIILAIRYLHEKLNVIYRDLKPENCMLNASGNLVLTDFGLSKVSAKDSQNKSMIGTPQYMAPEVLKGESHNYLVDWWSLGCVAFDMLTGSPPFTGNNNKKIMDKIIQSKKFLKFPYYLSNDAKEFLRKVLQSNPDKRLDIDNDFETVKKLRFFRHVNWKQIEEEAHLGASSNVLPPILPLITDPILAENFDAEFTSMTFTPPSSVEKDILHVKGFSYINENYLEMIKSQTSLNSPEPTF</sequence>
<evidence type="ECO:0000256" key="6">
    <source>
        <dbReference type="ARBA" id="ARBA00022840"/>
    </source>
</evidence>
<evidence type="ECO:0000256" key="2">
    <source>
        <dbReference type="ARBA" id="ARBA00022553"/>
    </source>
</evidence>
<gene>
    <name evidence="9" type="ORF">CLIB1423_01S02872</name>
</gene>
<name>A0A9P0QKK6_9ASCO</name>
<comment type="caution">
    <text evidence="9">The sequence shown here is derived from an EMBL/GenBank/DDBJ whole genome shotgun (WGS) entry which is preliminary data.</text>
</comment>
<protein>
    <submittedName>
        <fullName evidence="9">Serine/threonine-protein kinase Ypk3p</fullName>
    </submittedName>
</protein>
<dbReference type="Proteomes" id="UP000837801">
    <property type="component" value="Unassembled WGS sequence"/>
</dbReference>
<dbReference type="InterPro" id="IPR000961">
    <property type="entry name" value="AGC-kinase_C"/>
</dbReference>
<dbReference type="SMART" id="SM00220">
    <property type="entry name" value="S_TKc"/>
    <property type="match status" value="1"/>
</dbReference>
<dbReference type="InterPro" id="IPR008271">
    <property type="entry name" value="Ser/Thr_kinase_AS"/>
</dbReference>
<keyword evidence="10" id="KW-1185">Reference proteome</keyword>
<dbReference type="InterPro" id="IPR011009">
    <property type="entry name" value="Kinase-like_dom_sf"/>
</dbReference>
<dbReference type="FunFam" id="1.10.510.10:FF:000048">
    <property type="entry name" value="Protein kinase C"/>
    <property type="match status" value="1"/>
</dbReference>
<dbReference type="InterPro" id="IPR000719">
    <property type="entry name" value="Prot_kinase_dom"/>
</dbReference>
<feature type="domain" description="Protein kinase" evidence="7">
    <location>
        <begin position="104"/>
        <end position="384"/>
    </location>
</feature>
<evidence type="ECO:0000256" key="3">
    <source>
        <dbReference type="ARBA" id="ARBA00022679"/>
    </source>
</evidence>
<evidence type="ECO:0000313" key="10">
    <source>
        <dbReference type="Proteomes" id="UP000837801"/>
    </source>
</evidence>
<dbReference type="CDD" id="cd05123">
    <property type="entry name" value="STKc_AGC"/>
    <property type="match status" value="1"/>
</dbReference>
<dbReference type="SMART" id="SM00133">
    <property type="entry name" value="S_TK_X"/>
    <property type="match status" value="1"/>
</dbReference>
<dbReference type="GO" id="GO:0004674">
    <property type="term" value="F:protein serine/threonine kinase activity"/>
    <property type="evidence" value="ECO:0007669"/>
    <property type="project" value="UniProtKB-KW"/>
</dbReference>
<proteinExistence type="predicted"/>
<evidence type="ECO:0000313" key="9">
    <source>
        <dbReference type="EMBL" id="CAH2350117.1"/>
    </source>
</evidence>
<keyword evidence="5 9" id="KW-0418">Kinase</keyword>
<evidence type="ECO:0000256" key="4">
    <source>
        <dbReference type="ARBA" id="ARBA00022741"/>
    </source>
</evidence>
<dbReference type="PROSITE" id="PS51285">
    <property type="entry name" value="AGC_KINASE_CTER"/>
    <property type="match status" value="1"/>
</dbReference>
<organism evidence="9 10">
    <name type="scientific">[Candida] railenensis</name>
    <dbReference type="NCBI Taxonomy" id="45579"/>
    <lineage>
        <taxon>Eukaryota</taxon>
        <taxon>Fungi</taxon>
        <taxon>Dikarya</taxon>
        <taxon>Ascomycota</taxon>
        <taxon>Saccharomycotina</taxon>
        <taxon>Pichiomycetes</taxon>
        <taxon>Debaryomycetaceae</taxon>
        <taxon>Kurtzmaniella</taxon>
    </lineage>
</organism>
<dbReference type="EMBL" id="CAKXYY010000001">
    <property type="protein sequence ID" value="CAH2350117.1"/>
    <property type="molecule type" value="Genomic_DNA"/>
</dbReference>
<feature type="domain" description="AGC-kinase C-terminal" evidence="8">
    <location>
        <begin position="385"/>
        <end position="458"/>
    </location>
</feature>
<dbReference type="OrthoDB" id="63267at2759"/>
<dbReference type="PROSITE" id="PS00108">
    <property type="entry name" value="PROTEIN_KINASE_ST"/>
    <property type="match status" value="1"/>
</dbReference>
<accession>A0A9P0QKK6</accession>
<dbReference type="PROSITE" id="PS50011">
    <property type="entry name" value="PROTEIN_KINASE_DOM"/>
    <property type="match status" value="1"/>
</dbReference>
<keyword evidence="3" id="KW-0808">Transferase</keyword>
<dbReference type="Gene3D" id="1.10.510.10">
    <property type="entry name" value="Transferase(Phosphotransferase) domain 1"/>
    <property type="match status" value="1"/>
</dbReference>
<keyword evidence="6" id="KW-0067">ATP-binding</keyword>
<dbReference type="AlphaFoldDB" id="A0A9P0QKK6"/>
<evidence type="ECO:0000259" key="8">
    <source>
        <dbReference type="PROSITE" id="PS51285"/>
    </source>
</evidence>
<keyword evidence="1" id="KW-0723">Serine/threonine-protein kinase</keyword>
<dbReference type="PANTHER" id="PTHR24351">
    <property type="entry name" value="RIBOSOMAL PROTEIN S6 KINASE"/>
    <property type="match status" value="1"/>
</dbReference>
<evidence type="ECO:0000256" key="5">
    <source>
        <dbReference type="ARBA" id="ARBA00022777"/>
    </source>
</evidence>